<dbReference type="GO" id="GO:0032993">
    <property type="term" value="C:protein-DNA complex"/>
    <property type="evidence" value="ECO:0007669"/>
    <property type="project" value="TreeGrafter"/>
</dbReference>
<comment type="similarity">
    <text evidence="1">Belongs to the LysR transcriptional regulatory family.</text>
</comment>
<proteinExistence type="inferred from homology"/>
<dbReference type="GO" id="GO:0003677">
    <property type="term" value="F:DNA binding"/>
    <property type="evidence" value="ECO:0007669"/>
    <property type="project" value="UniProtKB-KW"/>
</dbReference>
<accession>A0A1B1KEY1</accession>
<dbReference type="PATRIC" id="fig|37919.13.peg.6832"/>
<dbReference type="PANTHER" id="PTHR30346">
    <property type="entry name" value="TRANSCRIPTIONAL DUAL REGULATOR HCAR-RELATED"/>
    <property type="match status" value="1"/>
</dbReference>
<keyword evidence="4" id="KW-0010">Activator</keyword>
<keyword evidence="2" id="KW-0805">Transcription regulation</keyword>
<dbReference type="Pfam" id="PF03466">
    <property type="entry name" value="LysR_substrate"/>
    <property type="match status" value="1"/>
</dbReference>
<dbReference type="PANTHER" id="PTHR30346:SF0">
    <property type="entry name" value="HCA OPERON TRANSCRIPTIONAL ACTIVATOR HCAR"/>
    <property type="match status" value="1"/>
</dbReference>
<evidence type="ECO:0000313" key="7">
    <source>
        <dbReference type="EMBL" id="ANS31148.1"/>
    </source>
</evidence>
<evidence type="ECO:0000256" key="3">
    <source>
        <dbReference type="ARBA" id="ARBA00023125"/>
    </source>
</evidence>
<dbReference type="AlphaFoldDB" id="A0A1B1KEY1"/>
<evidence type="ECO:0000256" key="2">
    <source>
        <dbReference type="ARBA" id="ARBA00023015"/>
    </source>
</evidence>
<name>A0A1B1KEY1_RHOOP</name>
<evidence type="ECO:0000313" key="8">
    <source>
        <dbReference type="Proteomes" id="UP000186108"/>
    </source>
</evidence>
<reference evidence="7 8" key="1">
    <citation type="submission" date="2014-07" db="EMBL/GenBank/DDBJ databases">
        <authorList>
            <person name="Zhang J.E."/>
            <person name="Yang H."/>
            <person name="Guo J."/>
            <person name="Deng Z."/>
            <person name="Luo H."/>
            <person name="Luo M."/>
            <person name="Zhao B."/>
        </authorList>
    </citation>
    <scope>NUCLEOTIDE SEQUENCE [LARGE SCALE GENOMIC DNA]</scope>
    <source>
        <strain evidence="7 8">1CP</strain>
    </source>
</reference>
<evidence type="ECO:0000256" key="4">
    <source>
        <dbReference type="ARBA" id="ARBA00023159"/>
    </source>
</evidence>
<dbReference type="EMBL" id="CP009111">
    <property type="protein sequence ID" value="ANS31148.1"/>
    <property type="molecule type" value="Genomic_DNA"/>
</dbReference>
<dbReference type="SUPFAM" id="SSF53850">
    <property type="entry name" value="Periplasmic binding protein-like II"/>
    <property type="match status" value="1"/>
</dbReference>
<evidence type="ECO:0000256" key="1">
    <source>
        <dbReference type="ARBA" id="ARBA00009437"/>
    </source>
</evidence>
<dbReference type="Proteomes" id="UP000186108">
    <property type="component" value="Chromosome"/>
</dbReference>
<organism evidence="7 8">
    <name type="scientific">Rhodococcus opacus</name>
    <name type="common">Nocardia opaca</name>
    <dbReference type="NCBI Taxonomy" id="37919"/>
    <lineage>
        <taxon>Bacteria</taxon>
        <taxon>Bacillati</taxon>
        <taxon>Actinomycetota</taxon>
        <taxon>Actinomycetes</taxon>
        <taxon>Mycobacteriales</taxon>
        <taxon>Nocardiaceae</taxon>
        <taxon>Rhodococcus</taxon>
    </lineage>
</organism>
<dbReference type="InterPro" id="IPR005119">
    <property type="entry name" value="LysR_subst-bd"/>
</dbReference>
<keyword evidence="5" id="KW-0804">Transcription</keyword>
<dbReference type="Gene3D" id="3.40.190.10">
    <property type="entry name" value="Periplasmic binding protein-like II"/>
    <property type="match status" value="2"/>
</dbReference>
<dbReference type="CDD" id="cd08414">
    <property type="entry name" value="PBP2_LTTR_aromatics_like"/>
    <property type="match status" value="1"/>
</dbReference>
<sequence>MAIIRPPIDNPNLVVRVLDSEQLLIAVPENHPFAGNPTIHRDALVDQPVVFWLRENGPGMYDRIVEQLWPKAPPKVVRNEADDEQVLYAVAAGVGIAPMPRGRALTFRVPGVHLCEVAGSPPTLDVGIAYRPDNPNPALQHLLTLVGSQIGDRTADGN</sequence>
<dbReference type="GO" id="GO:0003700">
    <property type="term" value="F:DNA-binding transcription factor activity"/>
    <property type="evidence" value="ECO:0007669"/>
    <property type="project" value="TreeGrafter"/>
</dbReference>
<keyword evidence="3" id="KW-0238">DNA-binding</keyword>
<feature type="domain" description="LysR substrate-binding" evidence="6">
    <location>
        <begin position="1"/>
        <end position="146"/>
    </location>
</feature>
<evidence type="ECO:0000259" key="6">
    <source>
        <dbReference type="Pfam" id="PF03466"/>
    </source>
</evidence>
<evidence type="ECO:0000256" key="5">
    <source>
        <dbReference type="ARBA" id="ARBA00023163"/>
    </source>
</evidence>
<protein>
    <submittedName>
        <fullName evidence="7">LysR family transcriptional regulator</fullName>
    </submittedName>
</protein>
<gene>
    <name evidence="7" type="ORF">R1CP_32625</name>
</gene>